<gene>
    <name evidence="2" type="ORF">Dda_1996</name>
</gene>
<evidence type="ECO:0000313" key="2">
    <source>
        <dbReference type="EMBL" id="KAJ6263433.1"/>
    </source>
</evidence>
<dbReference type="AlphaFoldDB" id="A0AAD6J2W9"/>
<evidence type="ECO:0000313" key="3">
    <source>
        <dbReference type="Proteomes" id="UP001221413"/>
    </source>
</evidence>
<comment type="caution">
    <text evidence="2">The sequence shown here is derived from an EMBL/GenBank/DDBJ whole genome shotgun (WGS) entry which is preliminary data.</text>
</comment>
<dbReference type="Proteomes" id="UP001221413">
    <property type="component" value="Unassembled WGS sequence"/>
</dbReference>
<dbReference type="EMBL" id="JAQGDS010000002">
    <property type="protein sequence ID" value="KAJ6263433.1"/>
    <property type="molecule type" value="Genomic_DNA"/>
</dbReference>
<reference evidence="2" key="1">
    <citation type="submission" date="2023-01" db="EMBL/GenBank/DDBJ databases">
        <title>The chitinases involved in constricting ring structure development in the nematode-trapping fungus Drechslerella dactyloides.</title>
        <authorList>
            <person name="Wang R."/>
            <person name="Zhang L."/>
            <person name="Tang P."/>
            <person name="Li S."/>
            <person name="Liang L."/>
        </authorList>
    </citation>
    <scope>NUCLEOTIDE SEQUENCE</scope>
    <source>
        <strain evidence="2">YMF1.00031</strain>
    </source>
</reference>
<keyword evidence="3" id="KW-1185">Reference proteome</keyword>
<evidence type="ECO:0000256" key="1">
    <source>
        <dbReference type="SAM" id="MobiDB-lite"/>
    </source>
</evidence>
<feature type="compositionally biased region" description="Pro residues" evidence="1">
    <location>
        <begin position="9"/>
        <end position="25"/>
    </location>
</feature>
<name>A0AAD6J2W9_DREDA</name>
<proteinExistence type="predicted"/>
<sequence>MQLVIIGKGPPPSPPPSPPPTPPPELRITSAPDDPPAPVARKRRRRPRRSRNRPSPPVDLGHQTNSAQTDGNESGSSSLVGPMQGLRLRFALYKMKREGLLDNADVDEMCLRNIELVEHVRLKCLQSLLARFEETRIDKLIDLIREMYRRKLLEEWRRTYLAVLFEHTTRARRCINRLAESESSTSSPTRSNETEVDKYTISLIAILQLAELWNPEEFKWYTEDCERGRFVEAISKRVRVFDHK</sequence>
<organism evidence="2 3">
    <name type="scientific">Drechslerella dactyloides</name>
    <name type="common">Nematode-trapping fungus</name>
    <name type="synonym">Arthrobotrys dactyloides</name>
    <dbReference type="NCBI Taxonomy" id="74499"/>
    <lineage>
        <taxon>Eukaryota</taxon>
        <taxon>Fungi</taxon>
        <taxon>Dikarya</taxon>
        <taxon>Ascomycota</taxon>
        <taxon>Pezizomycotina</taxon>
        <taxon>Orbiliomycetes</taxon>
        <taxon>Orbiliales</taxon>
        <taxon>Orbiliaceae</taxon>
        <taxon>Drechslerella</taxon>
    </lineage>
</organism>
<feature type="region of interest" description="Disordered" evidence="1">
    <location>
        <begin position="1"/>
        <end position="80"/>
    </location>
</feature>
<feature type="compositionally biased region" description="Polar residues" evidence="1">
    <location>
        <begin position="62"/>
        <end position="79"/>
    </location>
</feature>
<protein>
    <submittedName>
        <fullName evidence="2">Uncharacterized protein</fullName>
    </submittedName>
</protein>
<feature type="compositionally biased region" description="Basic residues" evidence="1">
    <location>
        <begin position="40"/>
        <end position="52"/>
    </location>
</feature>
<accession>A0AAD6J2W9</accession>